<dbReference type="SUPFAM" id="SSF53067">
    <property type="entry name" value="Actin-like ATPase domain"/>
    <property type="match status" value="2"/>
</dbReference>
<dbReference type="Gene3D" id="3.30.420.40">
    <property type="match status" value="1"/>
</dbReference>
<dbReference type="InterPro" id="IPR003695">
    <property type="entry name" value="Ppx_GppA_N"/>
</dbReference>
<dbReference type="Gene3D" id="3.30.420.150">
    <property type="entry name" value="Exopolyphosphatase. Domain 2"/>
    <property type="match status" value="1"/>
</dbReference>
<dbReference type="InterPro" id="IPR050273">
    <property type="entry name" value="GppA/Ppx_hydrolase"/>
</dbReference>
<organism evidence="4 5">
    <name type="scientific">Methylotenera mobilis</name>
    <dbReference type="NCBI Taxonomy" id="359408"/>
    <lineage>
        <taxon>Bacteria</taxon>
        <taxon>Pseudomonadati</taxon>
        <taxon>Pseudomonadota</taxon>
        <taxon>Betaproteobacteria</taxon>
        <taxon>Nitrosomonadales</taxon>
        <taxon>Methylophilaceae</taxon>
        <taxon>Methylotenera</taxon>
    </lineage>
</organism>
<dbReference type="FunFam" id="3.30.420.40:FF:000023">
    <property type="entry name" value="Guanosine-5'-triphosphate,3'-diphosphate pyrophosphatase"/>
    <property type="match status" value="1"/>
</dbReference>
<proteinExistence type="predicted"/>
<dbReference type="Pfam" id="PF21447">
    <property type="entry name" value="Ppx-GppA_III"/>
    <property type="match status" value="1"/>
</dbReference>
<dbReference type="InterPro" id="IPR048950">
    <property type="entry name" value="Ppx_GppA_C"/>
</dbReference>
<evidence type="ECO:0000259" key="2">
    <source>
        <dbReference type="Pfam" id="PF02541"/>
    </source>
</evidence>
<feature type="domain" description="Ppx/GppA phosphatase C-terminal" evidence="3">
    <location>
        <begin position="319"/>
        <end position="490"/>
    </location>
</feature>
<dbReference type="STRING" id="1132855.GCA_000384255_01035"/>
<gene>
    <name evidence="4" type="ORF">DCW48_03230</name>
</gene>
<dbReference type="PANTHER" id="PTHR30005">
    <property type="entry name" value="EXOPOLYPHOSPHATASE"/>
    <property type="match status" value="1"/>
</dbReference>
<dbReference type="PANTHER" id="PTHR30005:SF0">
    <property type="entry name" value="RETROGRADE REGULATION PROTEIN 2"/>
    <property type="match status" value="1"/>
</dbReference>
<dbReference type="Proteomes" id="UP000264313">
    <property type="component" value="Unassembled WGS sequence"/>
</dbReference>
<dbReference type="SUPFAM" id="SSF109604">
    <property type="entry name" value="HD-domain/PDEase-like"/>
    <property type="match status" value="1"/>
</dbReference>
<keyword evidence="1" id="KW-0378">Hydrolase</keyword>
<evidence type="ECO:0000313" key="4">
    <source>
        <dbReference type="EMBL" id="HBA08683.1"/>
    </source>
</evidence>
<dbReference type="GO" id="GO:0016462">
    <property type="term" value="F:pyrophosphatase activity"/>
    <property type="evidence" value="ECO:0007669"/>
    <property type="project" value="TreeGrafter"/>
</dbReference>
<name>A0A351R9G2_9PROT</name>
<protein>
    <submittedName>
        <fullName evidence="4">Exopolyphosphatase</fullName>
    </submittedName>
</protein>
<dbReference type="InterPro" id="IPR003607">
    <property type="entry name" value="HD/PDEase_dom"/>
</dbReference>
<reference evidence="4 5" key="1">
    <citation type="journal article" date="2018" name="Nat. Biotechnol.">
        <title>A standardized bacterial taxonomy based on genome phylogeny substantially revises the tree of life.</title>
        <authorList>
            <person name="Parks D.H."/>
            <person name="Chuvochina M."/>
            <person name="Waite D.W."/>
            <person name="Rinke C."/>
            <person name="Skarshewski A."/>
            <person name="Chaumeil P.A."/>
            <person name="Hugenholtz P."/>
        </authorList>
    </citation>
    <scope>NUCLEOTIDE SEQUENCE [LARGE SCALE GENOMIC DNA]</scope>
    <source>
        <strain evidence="4">UBA9958</strain>
    </source>
</reference>
<dbReference type="InterPro" id="IPR030673">
    <property type="entry name" value="PyroPPase_GppA_Ppx"/>
</dbReference>
<dbReference type="CDD" id="cd24053">
    <property type="entry name" value="ASKHA_NBD_EcPPX-GppA-like"/>
    <property type="match status" value="1"/>
</dbReference>
<dbReference type="CDD" id="cd00077">
    <property type="entry name" value="HDc"/>
    <property type="match status" value="1"/>
</dbReference>
<dbReference type="AlphaFoldDB" id="A0A351R9G2"/>
<dbReference type="Gene3D" id="1.10.3210.10">
    <property type="entry name" value="Hypothetical protein af1432"/>
    <property type="match status" value="1"/>
</dbReference>
<evidence type="ECO:0000256" key="1">
    <source>
        <dbReference type="ARBA" id="ARBA00022801"/>
    </source>
</evidence>
<feature type="domain" description="Ppx/GppA phosphatase N-terminal" evidence="2">
    <location>
        <begin position="31"/>
        <end position="311"/>
    </location>
</feature>
<accession>A0A351R9G2</accession>
<dbReference type="PIRSF" id="PIRSF001267">
    <property type="entry name" value="Pyrophosphatase_GppA_Ppx"/>
    <property type="match status" value="1"/>
</dbReference>
<sequence length="506" mass="56842">MNNQSSNSPADKALLAAIDLGSNSFRLEIGRLDSGHIERVEYIKEAVRQGGDLDEDRNLTTEAIERGIRCLSRFGERLQGFDATHVRAVATQTLREANNRDYFLKLAKKALGFEVEVISGVEEARLIYQGVSRFLPQSDEKRLVIDIGGRSTEFILGHGFESTHTASLHVGSVAWSLKHFANGEFTEKAFTRAEISAESIFETLGENFNHQHWDIAYGASGTVGAVADVLVQYGKPADSVSKESLYWLREELLKARYADKLRLNGLKEDRKPVIGGGLSILIAVFEFLNIDTLNVAKGALRHGLLYDMLARENDMLDLRNASIQRLARKFDVDETHAKTVAEVAEKLFEKIGENVTFADGERFKHARKLRWAALLHEIGGVISPVDAHLHGAYILDHTEPVGFSQSELHCLSLIILGHRGKLKRLEADFSDRVFVMQLICMRLAVILCHARQMPNLRGIQLALNNNSFKLTLPKSWATKYPQSHYLLDEETLAWQKINWHFELISA</sequence>
<dbReference type="InterPro" id="IPR043129">
    <property type="entry name" value="ATPase_NBD"/>
</dbReference>
<evidence type="ECO:0000313" key="5">
    <source>
        <dbReference type="Proteomes" id="UP000264313"/>
    </source>
</evidence>
<dbReference type="EMBL" id="DNAA01000076">
    <property type="protein sequence ID" value="HBA08683.1"/>
    <property type="molecule type" value="Genomic_DNA"/>
</dbReference>
<comment type="caution">
    <text evidence="4">The sequence shown here is derived from an EMBL/GenBank/DDBJ whole genome shotgun (WGS) entry which is preliminary data.</text>
</comment>
<evidence type="ECO:0000259" key="3">
    <source>
        <dbReference type="Pfam" id="PF21447"/>
    </source>
</evidence>
<dbReference type="Pfam" id="PF02541">
    <property type="entry name" value="Ppx-GppA"/>
    <property type="match status" value="1"/>
</dbReference>